<sequence>MSLKNMIGKHIQGIYSNSIAIEINKDQSVRLLTDSLEIHWLDTATKEEHFALISYNENADGDDEFSIRFNTSPFTHNLNTAYDRFPYYHILDSRLDVTDPIVDVHLYKYKQSPTEVPTTIVLRTTESIITINAYPVNLQVTISEKENELSSNDSLVELGATIHKQLTEDSKLLKKPKDPMRLKDLKGLRVQGVYSDLMNIQRQDSYVEATSYADVEIHLYDPNTGEETFVLLQPDEDHNGVDTFVVNYAEKPFNKNHHYSPSRSPFEEVYYATHHIQTASLNTFGDVNEMKLYSFHLPHTEGKPYSQDPTNILLKTDYHTVLFSAGPVYIIIEIFKDEAELQPGRLEI</sequence>
<proteinExistence type="predicted"/>
<dbReference type="AlphaFoldDB" id="A0A859FI11"/>
<evidence type="ECO:0000313" key="2">
    <source>
        <dbReference type="Proteomes" id="UP000318138"/>
    </source>
</evidence>
<dbReference type="RefSeq" id="WP_176010688.1">
    <property type="nucleotide sequence ID" value="NZ_CP041372.2"/>
</dbReference>
<organism evidence="1 2">
    <name type="scientific">Paenalkalicoccus suaedae</name>
    <dbReference type="NCBI Taxonomy" id="2592382"/>
    <lineage>
        <taxon>Bacteria</taxon>
        <taxon>Bacillati</taxon>
        <taxon>Bacillota</taxon>
        <taxon>Bacilli</taxon>
        <taxon>Bacillales</taxon>
        <taxon>Bacillaceae</taxon>
        <taxon>Paenalkalicoccus</taxon>
    </lineage>
</organism>
<name>A0A859FI11_9BACI</name>
<dbReference type="EMBL" id="CP041372">
    <property type="protein sequence ID" value="QKS72719.1"/>
    <property type="molecule type" value="Genomic_DNA"/>
</dbReference>
<reference evidence="2" key="1">
    <citation type="submission" date="2019-07" db="EMBL/GenBank/DDBJ databases">
        <title>Bacillus alkalisoli sp. nov. isolated from saline soil.</title>
        <authorList>
            <person name="Sun J.-Q."/>
            <person name="Xu L."/>
        </authorList>
    </citation>
    <scope>NUCLEOTIDE SEQUENCE [LARGE SCALE GENOMIC DNA]</scope>
    <source>
        <strain evidence="2">M4U3P1</strain>
    </source>
</reference>
<evidence type="ECO:0000313" key="1">
    <source>
        <dbReference type="EMBL" id="QKS72719.1"/>
    </source>
</evidence>
<protein>
    <submittedName>
        <fullName evidence="1">Uncharacterized protein</fullName>
    </submittedName>
</protein>
<keyword evidence="2" id="KW-1185">Reference proteome</keyword>
<accession>A0A859FI11</accession>
<gene>
    <name evidence="1" type="ORF">FLK61_39590</name>
</gene>
<dbReference type="Proteomes" id="UP000318138">
    <property type="component" value="Chromosome"/>
</dbReference>
<dbReference type="KEGG" id="psua:FLK61_39590"/>